<dbReference type="InterPro" id="IPR006575">
    <property type="entry name" value="RWD_dom"/>
</dbReference>
<gene>
    <name evidence="17" type="ORF">WG66_8937</name>
</gene>
<evidence type="ECO:0000256" key="6">
    <source>
        <dbReference type="ARBA" id="ARBA00022840"/>
    </source>
</evidence>
<dbReference type="Pfam" id="PF00069">
    <property type="entry name" value="Pkinase"/>
    <property type="match status" value="3"/>
</dbReference>
<evidence type="ECO:0000256" key="12">
    <source>
        <dbReference type="PROSITE-ProRule" id="PRU10141"/>
    </source>
</evidence>
<feature type="compositionally biased region" description="Polar residues" evidence="14">
    <location>
        <begin position="653"/>
        <end position="662"/>
    </location>
</feature>
<dbReference type="GO" id="GO:0004694">
    <property type="term" value="F:eukaryotic translation initiation factor 2alpha kinase activity"/>
    <property type="evidence" value="ECO:0007669"/>
    <property type="project" value="InterPro"/>
</dbReference>
<dbReference type="GO" id="GO:0000077">
    <property type="term" value="P:DNA damage checkpoint signaling"/>
    <property type="evidence" value="ECO:0007669"/>
    <property type="project" value="InterPro"/>
</dbReference>
<feature type="region of interest" description="Disordered" evidence="14">
    <location>
        <begin position="679"/>
        <end position="715"/>
    </location>
</feature>
<feature type="region of interest" description="Disordered" evidence="14">
    <location>
        <begin position="629"/>
        <end position="662"/>
    </location>
</feature>
<reference evidence="17 18" key="1">
    <citation type="submission" date="2015-12" db="EMBL/GenBank/DDBJ databases">
        <title>Draft genome sequence of Moniliophthora roreri, the causal agent of frosty pod rot of cacao.</title>
        <authorList>
            <person name="Aime M.C."/>
            <person name="Diaz-Valderrama J.R."/>
            <person name="Kijpornyongpan T."/>
            <person name="Phillips-Mora W."/>
        </authorList>
    </citation>
    <scope>NUCLEOTIDE SEQUENCE [LARGE SCALE GENOMIC DNA]</scope>
    <source>
        <strain evidence="17 18">MCA 2952</strain>
    </source>
</reference>
<evidence type="ECO:0000259" key="16">
    <source>
        <dbReference type="PROSITE" id="PS50908"/>
    </source>
</evidence>
<evidence type="ECO:0000256" key="13">
    <source>
        <dbReference type="SAM" id="Coils"/>
    </source>
</evidence>
<dbReference type="PROSITE" id="PS00108">
    <property type="entry name" value="PROTEIN_KINASE_ST"/>
    <property type="match status" value="1"/>
</dbReference>
<evidence type="ECO:0000256" key="8">
    <source>
        <dbReference type="ARBA" id="ARBA00047899"/>
    </source>
</evidence>
<dbReference type="SUPFAM" id="SSF55681">
    <property type="entry name" value="Class II aaRS and biotin synthetases"/>
    <property type="match status" value="1"/>
</dbReference>
<dbReference type="PIRSF" id="PIRSF000660">
    <property type="entry name" value="Ser/Thr_PK_GCN2"/>
    <property type="match status" value="1"/>
</dbReference>
<comment type="catalytic activity">
    <reaction evidence="9">
        <text>L-seryl-[protein] + ATP = O-phospho-L-seryl-[protein] + ADP + H(+)</text>
        <dbReference type="Rhea" id="RHEA:17989"/>
        <dbReference type="Rhea" id="RHEA-COMP:9863"/>
        <dbReference type="Rhea" id="RHEA-COMP:11604"/>
        <dbReference type="ChEBI" id="CHEBI:15378"/>
        <dbReference type="ChEBI" id="CHEBI:29999"/>
        <dbReference type="ChEBI" id="CHEBI:30616"/>
        <dbReference type="ChEBI" id="CHEBI:83421"/>
        <dbReference type="ChEBI" id="CHEBI:456216"/>
        <dbReference type="EC" id="2.7.11.1"/>
    </reaction>
</comment>
<dbReference type="PROSITE" id="PS50011">
    <property type="entry name" value="PROTEIN_KINASE_DOM"/>
    <property type="match status" value="2"/>
</dbReference>
<dbReference type="EC" id="2.7.11.1" evidence="1"/>
<dbReference type="InterPro" id="IPR016255">
    <property type="entry name" value="Gcn2"/>
</dbReference>
<dbReference type="InterPro" id="IPR045864">
    <property type="entry name" value="aa-tRNA-synth_II/BPL/LPL"/>
</dbReference>
<dbReference type="SMART" id="SM00591">
    <property type="entry name" value="RWD"/>
    <property type="match status" value="1"/>
</dbReference>
<protein>
    <recommendedName>
        <fullName evidence="1">non-specific serine/threonine protein kinase</fullName>
        <ecNumber evidence="1">2.7.11.1</ecNumber>
    </recommendedName>
</protein>
<dbReference type="SUPFAM" id="SSF54495">
    <property type="entry name" value="UBC-like"/>
    <property type="match status" value="1"/>
</dbReference>
<comment type="caution">
    <text evidence="17">The sequence shown here is derived from an EMBL/GenBank/DDBJ whole genome shotgun (WGS) entry which is preliminary data.</text>
</comment>
<dbReference type="Gene3D" id="3.10.110.10">
    <property type="entry name" value="Ubiquitin Conjugating Enzyme"/>
    <property type="match status" value="1"/>
</dbReference>
<evidence type="ECO:0000256" key="1">
    <source>
        <dbReference type="ARBA" id="ARBA00012513"/>
    </source>
</evidence>
<dbReference type="InterPro" id="IPR008271">
    <property type="entry name" value="Ser/Thr_kinase_AS"/>
</dbReference>
<evidence type="ECO:0000256" key="14">
    <source>
        <dbReference type="SAM" id="MobiDB-lite"/>
    </source>
</evidence>
<evidence type="ECO:0000259" key="15">
    <source>
        <dbReference type="PROSITE" id="PS50011"/>
    </source>
</evidence>
<accession>A0A0W0FQ29</accession>
<dbReference type="Pfam" id="PF12745">
    <property type="entry name" value="HGTP_anticodon2"/>
    <property type="match status" value="1"/>
</dbReference>
<dbReference type="CDD" id="cd23823">
    <property type="entry name" value="RWD_GCN2"/>
    <property type="match status" value="1"/>
</dbReference>
<feature type="active site" description="Proton acceptor" evidence="10">
    <location>
        <position position="773"/>
    </location>
</feature>
<dbReference type="Proteomes" id="UP000054988">
    <property type="component" value="Unassembled WGS sequence"/>
</dbReference>
<dbReference type="Pfam" id="PF13393">
    <property type="entry name" value="tRNA-synt_His"/>
    <property type="match status" value="1"/>
</dbReference>
<dbReference type="InterPro" id="IPR024435">
    <property type="entry name" value="HisRS-related_dom"/>
</dbReference>
<dbReference type="Gene3D" id="1.10.510.10">
    <property type="entry name" value="Transferase(Phosphotransferase) domain 1"/>
    <property type="match status" value="2"/>
</dbReference>
<dbReference type="SUPFAM" id="SSF56112">
    <property type="entry name" value="Protein kinase-like (PK-like)"/>
    <property type="match status" value="2"/>
</dbReference>
<dbReference type="GO" id="GO:0005524">
    <property type="term" value="F:ATP binding"/>
    <property type="evidence" value="ECO:0007669"/>
    <property type="project" value="UniProtKB-UniRule"/>
</dbReference>
<sequence>MESTEELQQNEITALKSIYAEDFIEKPPPKAWKGAARLIEFIINVTHPNPEYAKKIYFHLHITFPKTYPTRQSPIYHIQEPIVGLSKNDLSRLAVVQQQVVKASRGSETVMELVTACQEWLEDNVKPPAEVPGSLAFQMNQRAEDEEKASLARRLKAEEEALRAKEKEAQLAEELRIAEDAQKQILANERKTRRRAPSDATTVVVGDTLTETFGEEMEMNGVHFNTVKYYHPRNNCLGVSYAADPICDDVSASLPLELHVITVDAPYYSTNQGKKKLKQVESEIRRVTSIRHENVVRVLAVKLNTSKSGNSSQLFILCEQAPAITLQDLLADCDCLREDRVTDYLGQILSGLNAIHASELVHRGLTARVIGLASRDFPANSKRVKLFKVAFYTRLLDLHRSNAFRSDMTLNHDDPPIPDGWLSEDVVNESALLYTRSRDIHDVGIIFLQMLLGLDIVQRYSDVHAALASSSISPSLQRHALSMLQPNKRSHVDCLTLLADLSSTAIHPPSRSPVISMTPGPKTPTAMNIGNSPEIEYFRPAMAARHTSRWKEDWEELELLGKGAFGSVVKAKNKIDGRIYAVKKIRLRTMKGDARIFREVNALSRLSHRFIVRYYTTWVETSAQLIDGNLDDDTDSDSDSGFDDDDEATTDGRTSVPSSREVTTSLDDGMLFNLDDLDEPSASRGSFPSIHFDGSADARREEEGTDSGSDSDIDQRQLANIAPCTFRWQEFVERQTLKERIDEGLTENEAWRLFQQIVDALVHMSTLGILHRDIKLTNIFIDGNGDCKVGDFGLATSSLAAVDPSDVSRRAVIPNGEMTLDVGTRLYIAPEVQTRKRGPANHSKADMYSLGIVFFEMNFFFSTGAERIFVLESLRRPEIMFPPSWNPNLNSDIVVITWLLQHEPDDRPTALELSQSPLLPPRLEDEYFKGALRMMTKPDSPYHQAVLTSLFSQTPRTARTMLYDSQVPEIIPIFHLVQERLEHVFRLRGAVDTEPPLLLPVTADTTNDNQATFIDRHGDVVALSDNLVVPFARLSARLSKERIKRYHIGDVHRALTAAGHPKTRKMAIFDIITPDLSTGPVASAAEMLAVASDLLDNFPGVGQNHVIHISHTSIIAHAFARVPEDKRSAIFDILQNHKSSAAQRRADLLKRQLPRSLVDELEALYDADEDIDLVMLRLERVNPNLALKMQSALDEIKDTIKYAAHLGVSRPIIFRPLMVESHRQGFYQDGVLIEIVRRTKWADILGLGGRYDHLISRYSTPKLKSEPAIYAFGIQLSVDKIVWGLSSYQGSKKSPLSEKQPFGFWTPRRCDVYVVSYHEGCLQERMKTVSLLWRNGISADLMYESGVPKVDEIHDQCLREGILFSVFPRPQPRRDQTAYKVKSILTGAEYDVSSPDLVSWLQHEIAEQKRIDLTTAEAPLFSHRLGDSTSGASHLVNNQVDVQSILSHDTKKQRKQVRQILMERAYEMITQLRTAFLRQPGGSGAGTVNGIPVLALDISSSLFELLTRNANWVTEEDSFKALQSEFPNPGYATQVRDAVVQKKQEGHSWIMFFAVREERVWVLKL</sequence>
<dbReference type="PANTHER" id="PTHR11042">
    <property type="entry name" value="EUKARYOTIC TRANSLATION INITIATION FACTOR 2-ALPHA KINASE EIF2-ALPHA KINASE -RELATED"/>
    <property type="match status" value="1"/>
</dbReference>
<dbReference type="Gene3D" id="3.40.50.800">
    <property type="entry name" value="Anticodon-binding domain"/>
    <property type="match status" value="1"/>
</dbReference>
<dbReference type="GO" id="GO:0005634">
    <property type="term" value="C:nucleus"/>
    <property type="evidence" value="ECO:0007669"/>
    <property type="project" value="TreeGrafter"/>
</dbReference>
<feature type="domain" description="RWD" evidence="16">
    <location>
        <begin position="10"/>
        <end position="124"/>
    </location>
</feature>
<dbReference type="eggNOG" id="KOG1035">
    <property type="taxonomic scope" value="Eukaryota"/>
</dbReference>
<dbReference type="InterPro" id="IPR000719">
    <property type="entry name" value="Prot_kinase_dom"/>
</dbReference>
<dbReference type="GO" id="GO:0005737">
    <property type="term" value="C:cytoplasm"/>
    <property type="evidence" value="ECO:0007669"/>
    <property type="project" value="TreeGrafter"/>
</dbReference>
<dbReference type="InterPro" id="IPR036621">
    <property type="entry name" value="Anticodon-bd_dom_sf"/>
</dbReference>
<comment type="similarity">
    <text evidence="7">Belongs to the protein kinase superfamily. Ser/Thr protein kinase family. GCN2 subfamily.</text>
</comment>
<feature type="compositionally biased region" description="Acidic residues" evidence="14">
    <location>
        <begin position="629"/>
        <end position="649"/>
    </location>
</feature>
<evidence type="ECO:0000256" key="4">
    <source>
        <dbReference type="ARBA" id="ARBA00022741"/>
    </source>
</evidence>
<keyword evidence="5 17" id="KW-0418">Kinase</keyword>
<feature type="binding site" evidence="11">
    <location>
        <begin position="560"/>
        <end position="568"/>
    </location>
    <ligand>
        <name>ATP</name>
        <dbReference type="ChEBI" id="CHEBI:30616"/>
    </ligand>
</feature>
<keyword evidence="13" id="KW-0175">Coiled coil</keyword>
<dbReference type="InterPro" id="IPR011009">
    <property type="entry name" value="Kinase-like_dom_sf"/>
</dbReference>
<dbReference type="SMART" id="SM00220">
    <property type="entry name" value="S_TKc"/>
    <property type="match status" value="1"/>
</dbReference>
<dbReference type="Gene3D" id="3.30.200.20">
    <property type="entry name" value="Phosphorylase Kinase, domain 1"/>
    <property type="match status" value="1"/>
</dbReference>
<evidence type="ECO:0000256" key="9">
    <source>
        <dbReference type="ARBA" id="ARBA00048679"/>
    </source>
</evidence>
<keyword evidence="3" id="KW-0808">Transferase</keyword>
<dbReference type="PROSITE" id="PS00107">
    <property type="entry name" value="PROTEIN_KINASE_ATP"/>
    <property type="match status" value="1"/>
</dbReference>
<evidence type="ECO:0000313" key="17">
    <source>
        <dbReference type="EMBL" id="KTB38492.1"/>
    </source>
</evidence>
<keyword evidence="2" id="KW-0723">Serine/threonine-protein kinase</keyword>
<name>A0A0W0FQ29_MONRR</name>
<feature type="compositionally biased region" description="Acidic residues" evidence="14">
    <location>
        <begin position="703"/>
        <end position="712"/>
    </location>
</feature>
<comment type="catalytic activity">
    <reaction evidence="8">
        <text>L-threonyl-[protein] + ATP = O-phospho-L-threonyl-[protein] + ADP + H(+)</text>
        <dbReference type="Rhea" id="RHEA:46608"/>
        <dbReference type="Rhea" id="RHEA-COMP:11060"/>
        <dbReference type="Rhea" id="RHEA-COMP:11605"/>
        <dbReference type="ChEBI" id="CHEBI:15378"/>
        <dbReference type="ChEBI" id="CHEBI:30013"/>
        <dbReference type="ChEBI" id="CHEBI:30616"/>
        <dbReference type="ChEBI" id="CHEBI:61977"/>
        <dbReference type="ChEBI" id="CHEBI:456216"/>
        <dbReference type="EC" id="2.7.11.1"/>
    </reaction>
</comment>
<evidence type="ECO:0000256" key="11">
    <source>
        <dbReference type="PIRSR" id="PIRSR000660-2"/>
    </source>
</evidence>
<dbReference type="InterPro" id="IPR016135">
    <property type="entry name" value="UBQ-conjugating_enzyme/RWD"/>
</dbReference>
<dbReference type="Gene3D" id="3.30.930.10">
    <property type="entry name" value="Bira Bifunctional Protein, Domain 2"/>
    <property type="match status" value="1"/>
</dbReference>
<feature type="binding site" evidence="12">
    <location>
        <position position="584"/>
    </location>
    <ligand>
        <name>ATP</name>
        <dbReference type="ChEBI" id="CHEBI:30616"/>
    </ligand>
</feature>
<dbReference type="PANTHER" id="PTHR11042:SF136">
    <property type="entry name" value="EIF-2-ALPHA KINASE GCN2"/>
    <property type="match status" value="1"/>
</dbReference>
<dbReference type="InterPro" id="IPR041715">
    <property type="entry name" value="HisRS-like_core"/>
</dbReference>
<organism evidence="17 18">
    <name type="scientific">Moniliophthora roreri</name>
    <name type="common">Frosty pod rot fungus</name>
    <name type="synonym">Monilia roreri</name>
    <dbReference type="NCBI Taxonomy" id="221103"/>
    <lineage>
        <taxon>Eukaryota</taxon>
        <taxon>Fungi</taxon>
        <taxon>Dikarya</taxon>
        <taxon>Basidiomycota</taxon>
        <taxon>Agaricomycotina</taxon>
        <taxon>Agaricomycetes</taxon>
        <taxon>Agaricomycetidae</taxon>
        <taxon>Agaricales</taxon>
        <taxon>Marasmiineae</taxon>
        <taxon>Marasmiaceae</taxon>
        <taxon>Moniliophthora</taxon>
    </lineage>
</organism>
<evidence type="ECO:0000256" key="3">
    <source>
        <dbReference type="ARBA" id="ARBA00022679"/>
    </source>
</evidence>
<evidence type="ECO:0000256" key="5">
    <source>
        <dbReference type="ARBA" id="ARBA00022777"/>
    </source>
</evidence>
<evidence type="ECO:0000256" key="10">
    <source>
        <dbReference type="PIRSR" id="PIRSR000660-1"/>
    </source>
</evidence>
<feature type="binding site" evidence="11">
    <location>
        <position position="583"/>
    </location>
    <ligand>
        <name>ATP</name>
        <dbReference type="ChEBI" id="CHEBI:30616"/>
    </ligand>
</feature>
<evidence type="ECO:0000313" key="18">
    <source>
        <dbReference type="Proteomes" id="UP000054988"/>
    </source>
</evidence>
<dbReference type="InterPro" id="IPR050339">
    <property type="entry name" value="CC_SR_Kinase"/>
</dbReference>
<dbReference type="Pfam" id="PF05773">
    <property type="entry name" value="RWD"/>
    <property type="match status" value="1"/>
</dbReference>
<keyword evidence="4 11" id="KW-0547">Nucleotide-binding</keyword>
<dbReference type="InterPro" id="IPR017441">
    <property type="entry name" value="Protein_kinase_ATP_BS"/>
</dbReference>
<dbReference type="EMBL" id="LATX01001758">
    <property type="protein sequence ID" value="KTB38492.1"/>
    <property type="molecule type" value="Genomic_DNA"/>
</dbReference>
<dbReference type="CDD" id="cd22249">
    <property type="entry name" value="UDM1_RNF168_RNF169-like"/>
    <property type="match status" value="1"/>
</dbReference>
<dbReference type="PROSITE" id="PS50908">
    <property type="entry name" value="RWD"/>
    <property type="match status" value="1"/>
</dbReference>
<keyword evidence="6 11" id="KW-0067">ATP-binding</keyword>
<feature type="domain" description="Protein kinase" evidence="15">
    <location>
        <begin position="213"/>
        <end position="510"/>
    </location>
</feature>
<feature type="coiled-coil region" evidence="13">
    <location>
        <begin position="140"/>
        <end position="184"/>
    </location>
</feature>
<evidence type="ECO:0000256" key="7">
    <source>
        <dbReference type="ARBA" id="ARBA00037982"/>
    </source>
</evidence>
<proteinExistence type="inferred from homology"/>
<feature type="domain" description="Protein kinase" evidence="15">
    <location>
        <begin position="554"/>
        <end position="919"/>
    </location>
</feature>
<evidence type="ECO:0000256" key="2">
    <source>
        <dbReference type="ARBA" id="ARBA00022527"/>
    </source>
</evidence>